<proteinExistence type="predicted"/>
<feature type="domain" description="Alpha fucosidase A-like C-terminal" evidence="2">
    <location>
        <begin position="655"/>
        <end position="746"/>
    </location>
</feature>
<dbReference type="Pfam" id="PF22124">
    <property type="entry name" value="Glyco_hydro_95_cat"/>
    <property type="match status" value="1"/>
</dbReference>
<dbReference type="Pfam" id="PF21307">
    <property type="entry name" value="Glyco_hydro_95_C"/>
    <property type="match status" value="1"/>
</dbReference>
<dbReference type="AlphaFoldDB" id="A0A4R1RMN2"/>
<feature type="chain" id="PRO_5021019250" description="Alpha-L-fucosidase" evidence="1">
    <location>
        <begin position="22"/>
        <end position="793"/>
    </location>
</feature>
<dbReference type="SUPFAM" id="SSF48208">
    <property type="entry name" value="Six-hairpin glycosidases"/>
    <property type="match status" value="1"/>
</dbReference>
<dbReference type="GO" id="GO:0004560">
    <property type="term" value="F:alpha-L-fucosidase activity"/>
    <property type="evidence" value="ECO:0007669"/>
    <property type="project" value="TreeGrafter"/>
</dbReference>
<reference evidence="4 5" key="1">
    <citation type="submission" date="2019-03" db="EMBL/GenBank/DDBJ databases">
        <title>Genomic Encyclopedia of Type Strains, Phase IV (KMG-IV): sequencing the most valuable type-strain genomes for metagenomic binning, comparative biology and taxonomic classification.</title>
        <authorList>
            <person name="Goeker M."/>
        </authorList>
    </citation>
    <scope>NUCLEOTIDE SEQUENCE [LARGE SCALE GENOMIC DNA]</scope>
    <source>
        <strain evidence="4 5">DSM 18792</strain>
    </source>
</reference>
<dbReference type="InterPro" id="IPR054363">
    <property type="entry name" value="GH95_cat"/>
</dbReference>
<dbReference type="RefSeq" id="WP_132215029.1">
    <property type="nucleotide sequence ID" value="NZ_OX156936.1"/>
</dbReference>
<dbReference type="GO" id="GO:0005975">
    <property type="term" value="P:carbohydrate metabolic process"/>
    <property type="evidence" value="ECO:0007669"/>
    <property type="project" value="InterPro"/>
</dbReference>
<keyword evidence="5" id="KW-1185">Reference proteome</keyword>
<name>A0A4R1RMN2_9FLAO</name>
<dbReference type="Gene3D" id="1.50.10.10">
    <property type="match status" value="1"/>
</dbReference>
<feature type="domain" description="Glycosyl hydrolase family 95 catalytic" evidence="3">
    <location>
        <begin position="314"/>
        <end position="627"/>
    </location>
</feature>
<evidence type="ECO:0000259" key="3">
    <source>
        <dbReference type="Pfam" id="PF22124"/>
    </source>
</evidence>
<evidence type="ECO:0000256" key="1">
    <source>
        <dbReference type="SAM" id="SignalP"/>
    </source>
</evidence>
<evidence type="ECO:0000259" key="2">
    <source>
        <dbReference type="Pfam" id="PF21307"/>
    </source>
</evidence>
<evidence type="ECO:0000313" key="5">
    <source>
        <dbReference type="Proteomes" id="UP000295455"/>
    </source>
</evidence>
<dbReference type="OrthoDB" id="9802600at2"/>
<protein>
    <recommendedName>
        <fullName evidence="6">Alpha-L-fucosidase</fullName>
    </recommendedName>
</protein>
<gene>
    <name evidence="4" type="ORF">EV196_10210</name>
</gene>
<dbReference type="EMBL" id="SLUP01000002">
    <property type="protein sequence ID" value="TCL67454.1"/>
    <property type="molecule type" value="Genomic_DNA"/>
</dbReference>
<comment type="caution">
    <text evidence="4">The sequence shown here is derived from an EMBL/GenBank/DDBJ whole genome shotgun (WGS) entry which is preliminary data.</text>
</comment>
<keyword evidence="1" id="KW-0732">Signal</keyword>
<feature type="signal peptide" evidence="1">
    <location>
        <begin position="1"/>
        <end position="21"/>
    </location>
</feature>
<dbReference type="PANTHER" id="PTHR31084">
    <property type="entry name" value="ALPHA-L-FUCOSIDASE 2"/>
    <property type="match status" value="1"/>
</dbReference>
<evidence type="ECO:0000313" key="4">
    <source>
        <dbReference type="EMBL" id="TCL67454.1"/>
    </source>
</evidence>
<accession>A0A4R1RMN2</accession>
<dbReference type="InterPro" id="IPR008928">
    <property type="entry name" value="6-hairpin_glycosidase_sf"/>
</dbReference>
<dbReference type="InterPro" id="IPR012341">
    <property type="entry name" value="6hp_glycosidase-like_sf"/>
</dbReference>
<dbReference type="InterPro" id="IPR049053">
    <property type="entry name" value="AFCA-like_C"/>
</dbReference>
<dbReference type="PANTHER" id="PTHR31084:SF0">
    <property type="entry name" value="ALPHA-L-FUCOSIDASE 2"/>
    <property type="match status" value="1"/>
</dbReference>
<organism evidence="4 5">
    <name type="scientific">Mariniflexile fucanivorans</name>
    <dbReference type="NCBI Taxonomy" id="264023"/>
    <lineage>
        <taxon>Bacteria</taxon>
        <taxon>Pseudomonadati</taxon>
        <taxon>Bacteroidota</taxon>
        <taxon>Flavobacteriia</taxon>
        <taxon>Flavobacteriales</taxon>
        <taxon>Flavobacteriaceae</taxon>
        <taxon>Mariniflexile</taxon>
    </lineage>
</organism>
<sequence>MFNLKTLFLYHFILISSTLFSQNTQVNFKVDYESFLSKHDMLWDMVPDKWQIAPYTGNGNVGFLFYQTKGEGDNVMSVYVGRHDYYDHREAKTKEEEMLWIKRSRLPLGHFDLVSKGKVTGIDMRLSLWNAELSGTVTTSQGTYKIKGFTHSEKDVIYFETDASNENLEINWHPEDPIPPVYEAIKAGGGPKGETWDKMRATDLEMPPKPTISKKNDYDFCYQPLFDNRGETTTGWKLTGNPSGKQQLITSVHHSYPEHNSLDIVTKNLEVAEKLMKENRFVSSHQKWWHDYYPLSFLTINDAEKESFYWIQMYKLASATRGNGPILDLMGPWYNRTFWPMVWGDLNVQLIYWTHLTANRMSIGESLPNNIDKYAENLENNVPERWKHSAAVAALLPQDLIAYNGAKVPDMLAWMLNDYWLHCEFAGDEVRMRDKLFPILKKTVNSYLNYIKDNPVDSDDGKIHIKNSWSPEYKPGHGQDINFTLALIRWSCQTLIDINNQHNLNDPLLKEWQRILDNLVEFQIDENGLRIGKDIPFSIPHRHYSHLLAFYPLMVITPENEADKKLLKTSLDHWLDVTFNSGIGIKAMPVTGYTATGASSMYACLGDADKAYYYLDFLIKHENVSSTTMYAEGKINPVIESPLSFATSLHDMMLQSWGGKIRVFPASPKKWEDVAFHDLRTQGAFLVSAKKVKGITEFVSIKSLKGNQCKVQVDLENPKFYSNGKQISVKMDEDGFYLVDLKADESVIITSKEISKVNLSIEELPKNEDEINLFGFGTKTERLPGHHYYKNLK</sequence>
<evidence type="ECO:0008006" key="6">
    <source>
        <dbReference type="Google" id="ProtNLM"/>
    </source>
</evidence>
<dbReference type="Proteomes" id="UP000295455">
    <property type="component" value="Unassembled WGS sequence"/>
</dbReference>